<protein>
    <submittedName>
        <fullName evidence="1">5195_t:CDS:1</fullName>
    </submittedName>
</protein>
<accession>A0ACA9NEZ6</accession>
<reference evidence="1" key="1">
    <citation type="submission" date="2021-06" db="EMBL/GenBank/DDBJ databases">
        <authorList>
            <person name="Kallberg Y."/>
            <person name="Tangrot J."/>
            <person name="Rosling A."/>
        </authorList>
    </citation>
    <scope>NUCLEOTIDE SEQUENCE</scope>
    <source>
        <strain evidence="1">28 12/20/2015</strain>
    </source>
</reference>
<name>A0ACA9NEZ6_9GLOM</name>
<proteinExistence type="predicted"/>
<dbReference type="Proteomes" id="UP000789366">
    <property type="component" value="Unassembled WGS sequence"/>
</dbReference>
<gene>
    <name evidence="1" type="ORF">SPELUC_LOCUS8674</name>
</gene>
<organism evidence="1 2">
    <name type="scientific">Cetraspora pellucida</name>
    <dbReference type="NCBI Taxonomy" id="1433469"/>
    <lineage>
        <taxon>Eukaryota</taxon>
        <taxon>Fungi</taxon>
        <taxon>Fungi incertae sedis</taxon>
        <taxon>Mucoromycota</taxon>
        <taxon>Glomeromycotina</taxon>
        <taxon>Glomeromycetes</taxon>
        <taxon>Diversisporales</taxon>
        <taxon>Gigasporaceae</taxon>
        <taxon>Cetraspora</taxon>
    </lineage>
</organism>
<evidence type="ECO:0000313" key="1">
    <source>
        <dbReference type="EMBL" id="CAG8644000.1"/>
    </source>
</evidence>
<dbReference type="EMBL" id="CAJVPW010013338">
    <property type="protein sequence ID" value="CAG8644000.1"/>
    <property type="molecule type" value="Genomic_DNA"/>
</dbReference>
<keyword evidence="2" id="KW-1185">Reference proteome</keyword>
<comment type="caution">
    <text evidence="1">The sequence shown here is derived from an EMBL/GenBank/DDBJ whole genome shotgun (WGS) entry which is preliminary data.</text>
</comment>
<sequence>MSREPPKQTEINIPPDLPGVSAQLASGKSTGSGKGQDGEGQGESAGETVKDALGLLETVKIKDDIEEGLEKMDPDTPDQRSIETTSITSRINKLDVIITVGLYYASLIMDWLTSLGNSTSVGEFFFNIFFASFNVVQWQFGQLDLVASISGMTTTLQTGIFLIEAAIYAVATVTKSKMPKKLGGPLYFGGPFQFIHILKTSYEDYHQSTKSWDAQLSQGIGIISQMLIIVAAISAANTRIGQLGALQPLAYGDPNVLNSNFTPPTGTKVEGEPINVTDTTQVTLAVKNAALFAMATYSVSVFAIIMSSLLNIIQWMADVWRVNNDDLIIYYIFKYFTRLICCYPCLGGSKNKVDTTPTSTKTGPTATTTSSDKPNPLLSTPSEKQTLL</sequence>
<evidence type="ECO:0000313" key="2">
    <source>
        <dbReference type="Proteomes" id="UP000789366"/>
    </source>
</evidence>